<protein>
    <submittedName>
        <fullName evidence="1">Uncharacterized protein</fullName>
    </submittedName>
</protein>
<dbReference type="EMBL" id="MHKB01000001">
    <property type="protein sequence ID" value="OGY80086.1"/>
    <property type="molecule type" value="Genomic_DNA"/>
</dbReference>
<name>A0A1G2AUC6_9BACT</name>
<reference evidence="1 2" key="1">
    <citation type="journal article" date="2016" name="Nat. Commun.">
        <title>Thousands of microbial genomes shed light on interconnected biogeochemical processes in an aquifer system.</title>
        <authorList>
            <person name="Anantharaman K."/>
            <person name="Brown C.T."/>
            <person name="Hug L.A."/>
            <person name="Sharon I."/>
            <person name="Castelle C.J."/>
            <person name="Probst A.J."/>
            <person name="Thomas B.C."/>
            <person name="Singh A."/>
            <person name="Wilkins M.J."/>
            <person name="Karaoz U."/>
            <person name="Brodie E.L."/>
            <person name="Williams K.H."/>
            <person name="Hubbard S.S."/>
            <person name="Banfield J.F."/>
        </authorList>
    </citation>
    <scope>NUCLEOTIDE SEQUENCE [LARGE SCALE GENOMIC DNA]</scope>
</reference>
<organism evidence="1 2">
    <name type="scientific">Candidatus Kerfeldbacteria bacterium RIFCSPHIGHO2_02_FULL_42_14</name>
    <dbReference type="NCBI Taxonomy" id="1798540"/>
    <lineage>
        <taxon>Bacteria</taxon>
        <taxon>Candidatus Kerfeldiibacteriota</taxon>
    </lineage>
</organism>
<comment type="caution">
    <text evidence="1">The sequence shown here is derived from an EMBL/GenBank/DDBJ whole genome shotgun (WGS) entry which is preliminary data.</text>
</comment>
<evidence type="ECO:0000313" key="1">
    <source>
        <dbReference type="EMBL" id="OGY80086.1"/>
    </source>
</evidence>
<proteinExistence type="predicted"/>
<dbReference type="Proteomes" id="UP000177165">
    <property type="component" value="Unassembled WGS sequence"/>
</dbReference>
<dbReference type="AlphaFoldDB" id="A0A1G2AUC6"/>
<sequence length="98" mass="10974">MNRQDQKILERGGCPTIAKFYDRPIEGCHFKGEEPPTCSVCGIEAVPLGEFAGAYWGHPQKMWIKTAEALFELTGTRQFPDQLMEGGWSHKDLVAMTS</sequence>
<accession>A0A1G2AUC6</accession>
<evidence type="ECO:0000313" key="2">
    <source>
        <dbReference type="Proteomes" id="UP000177165"/>
    </source>
</evidence>
<gene>
    <name evidence="1" type="ORF">A3B74_03390</name>
</gene>